<protein>
    <submittedName>
        <fullName evidence="2">Cupin domain-containing protein</fullName>
    </submittedName>
</protein>
<evidence type="ECO:0000313" key="3">
    <source>
        <dbReference type="Proteomes" id="UP000318834"/>
    </source>
</evidence>
<reference evidence="2 3" key="1">
    <citation type="journal article" date="2019" name="Nat. Microbiol.">
        <title>Mediterranean grassland soil C-N compound turnover is dependent on rainfall and depth, and is mediated by genomically divergent microorganisms.</title>
        <authorList>
            <person name="Diamond S."/>
            <person name="Andeer P.F."/>
            <person name="Li Z."/>
            <person name="Crits-Christoph A."/>
            <person name="Burstein D."/>
            <person name="Anantharaman K."/>
            <person name="Lane K.R."/>
            <person name="Thomas B.C."/>
            <person name="Pan C."/>
            <person name="Northen T.R."/>
            <person name="Banfield J.F."/>
        </authorList>
    </citation>
    <scope>NUCLEOTIDE SEQUENCE [LARGE SCALE GENOMIC DNA]</scope>
    <source>
        <strain evidence="2">NP_8</strain>
    </source>
</reference>
<dbReference type="InterPro" id="IPR052535">
    <property type="entry name" value="Bacilysin_H2HPP_isomerase"/>
</dbReference>
<dbReference type="AlphaFoldDB" id="A0A537J045"/>
<dbReference type="Proteomes" id="UP000318834">
    <property type="component" value="Unassembled WGS sequence"/>
</dbReference>
<dbReference type="CDD" id="cd02238">
    <property type="entry name" value="cupin_KdgF"/>
    <property type="match status" value="1"/>
</dbReference>
<sequence length="118" mass="13631">MKSVVHKRLLELEAEPLNPQMTRRMVWGDRLMAAYLEFKKGAVVAVHQHENEQLSHCLSGLMHFTLPDRKLLLRPGEVLLIPGGVPHGAEMLEDTVEMDFFSPPRQDWIDKTDAYLRR</sequence>
<comment type="caution">
    <text evidence="2">The sequence shown here is derived from an EMBL/GenBank/DDBJ whole genome shotgun (WGS) entry which is preliminary data.</text>
</comment>
<dbReference type="PIRSF" id="PIRSF029883">
    <property type="entry name" value="KdgF"/>
    <property type="match status" value="1"/>
</dbReference>
<evidence type="ECO:0000313" key="2">
    <source>
        <dbReference type="EMBL" id="TMI76366.1"/>
    </source>
</evidence>
<evidence type="ECO:0000259" key="1">
    <source>
        <dbReference type="Pfam" id="PF07883"/>
    </source>
</evidence>
<dbReference type="InterPro" id="IPR025499">
    <property type="entry name" value="KdgF"/>
</dbReference>
<feature type="domain" description="Cupin type-2" evidence="1">
    <location>
        <begin position="36"/>
        <end position="98"/>
    </location>
</feature>
<organism evidence="2 3">
    <name type="scientific">Candidatus Segetimicrobium genomatis</name>
    <dbReference type="NCBI Taxonomy" id="2569760"/>
    <lineage>
        <taxon>Bacteria</taxon>
        <taxon>Bacillati</taxon>
        <taxon>Candidatus Sysuimicrobiota</taxon>
        <taxon>Candidatus Sysuimicrobiia</taxon>
        <taxon>Candidatus Sysuimicrobiales</taxon>
        <taxon>Candidatus Segetimicrobiaceae</taxon>
        <taxon>Candidatus Segetimicrobium</taxon>
    </lineage>
</organism>
<proteinExistence type="predicted"/>
<dbReference type="Gene3D" id="2.60.120.10">
    <property type="entry name" value="Jelly Rolls"/>
    <property type="match status" value="1"/>
</dbReference>
<dbReference type="PANTHER" id="PTHR40112:SF1">
    <property type="entry name" value="H2HPP ISOMERASE"/>
    <property type="match status" value="1"/>
</dbReference>
<dbReference type="EMBL" id="VBAP01000024">
    <property type="protein sequence ID" value="TMI76366.1"/>
    <property type="molecule type" value="Genomic_DNA"/>
</dbReference>
<dbReference type="Pfam" id="PF07883">
    <property type="entry name" value="Cupin_2"/>
    <property type="match status" value="1"/>
</dbReference>
<gene>
    <name evidence="2" type="ORF">E6H05_03830</name>
</gene>
<name>A0A537J045_9BACT</name>
<dbReference type="PANTHER" id="PTHR40112">
    <property type="entry name" value="H2HPP ISOMERASE"/>
    <property type="match status" value="1"/>
</dbReference>
<dbReference type="InterPro" id="IPR011051">
    <property type="entry name" value="RmlC_Cupin_sf"/>
</dbReference>
<dbReference type="InterPro" id="IPR014710">
    <property type="entry name" value="RmlC-like_jellyroll"/>
</dbReference>
<accession>A0A537J045</accession>
<dbReference type="InterPro" id="IPR013096">
    <property type="entry name" value="Cupin_2"/>
</dbReference>
<dbReference type="SUPFAM" id="SSF51182">
    <property type="entry name" value="RmlC-like cupins"/>
    <property type="match status" value="1"/>
</dbReference>